<protein>
    <recommendedName>
        <fullName evidence="5">DUF3102 domain-containing protein</fullName>
    </recommendedName>
</protein>
<evidence type="ECO:0008006" key="5">
    <source>
        <dbReference type="Google" id="ProtNLM"/>
    </source>
</evidence>
<dbReference type="Proteomes" id="UP000263627">
    <property type="component" value="Chromosome"/>
</dbReference>
<proteinExistence type="predicted"/>
<evidence type="ECO:0000256" key="1">
    <source>
        <dbReference type="SAM" id="Coils"/>
    </source>
</evidence>
<organism evidence="2 4">
    <name type="scientific">Citrobacter freundii</name>
    <dbReference type="NCBI Taxonomy" id="546"/>
    <lineage>
        <taxon>Bacteria</taxon>
        <taxon>Pseudomonadati</taxon>
        <taxon>Pseudomonadota</taxon>
        <taxon>Gammaproteobacteria</taxon>
        <taxon>Enterobacterales</taxon>
        <taxon>Enterobacteriaceae</taxon>
        <taxon>Citrobacter</taxon>
        <taxon>Citrobacter freundii complex</taxon>
    </lineage>
</organism>
<evidence type="ECO:0000313" key="4">
    <source>
        <dbReference type="Proteomes" id="UP000263627"/>
    </source>
</evidence>
<dbReference type="EMBL" id="CP032184">
    <property type="protein sequence ID" value="AXZ46970.1"/>
    <property type="molecule type" value="Genomic_DNA"/>
</dbReference>
<accession>A0AB33GWM0</accession>
<dbReference type="AlphaFoldDB" id="A0AB33GWM0"/>
<evidence type="ECO:0000313" key="3">
    <source>
        <dbReference type="EMBL" id="AXZ47557.1"/>
    </source>
</evidence>
<dbReference type="EMBL" id="CP032184">
    <property type="protein sequence ID" value="AXZ47557.1"/>
    <property type="molecule type" value="Genomic_DNA"/>
</dbReference>
<evidence type="ECO:0000313" key="2">
    <source>
        <dbReference type="EMBL" id="AXZ46970.1"/>
    </source>
</evidence>
<keyword evidence="1" id="KW-0175">Coiled coil</keyword>
<gene>
    <name evidence="2" type="ORF">AM363_08390</name>
    <name evidence="3" type="ORF">AM363_11665</name>
</gene>
<sequence>MARTKSKPVELTPDVILNPELEATQNFMANISNQITDDRDLVNQLLGQAQMAETFGKFSQTVWSSKLAFVKHNKLYQSLKGKKTPNGLELKGTWSEFCGLLGVSDEKANQDIANLSVFGEEALESMSRMGIGYRELRQFRRLPDDQKTALIEVAKEGDKAAFIELAEELISKHEKEKADLQTDLEINRQSLAEQKAKVHRLIDEKTEIEDKFRVRVQRETPEEKTAHVKQEIAGLQAGAFSALMSISNGFIELSNDTEATGAVHAGYMAGILDDIQAKIMAIRDDLNLPAYREYDPRPDWLDADEVVIKPEVAQTTNH</sequence>
<dbReference type="RefSeq" id="WP_119173983.1">
    <property type="nucleotide sequence ID" value="NZ_CP032184.1"/>
</dbReference>
<reference evidence="2 4" key="1">
    <citation type="submission" date="2018-09" db="EMBL/GenBank/DDBJ databases">
        <title>Whole genome sequencing of Citrobacter freundii AR_0116.</title>
        <authorList>
            <person name="Conlan S."/>
            <person name="Thomas P.J."/>
            <person name="Mullikin J."/>
            <person name="Frank K.M."/>
            <person name="Segre J.A."/>
        </authorList>
    </citation>
    <scope>NUCLEOTIDE SEQUENCE [LARGE SCALE GENOMIC DNA]</scope>
    <source>
        <strain evidence="2 4">AR_0116</strain>
    </source>
</reference>
<name>A0AB33GWM0_CITFR</name>
<feature type="coiled-coil region" evidence="1">
    <location>
        <begin position="163"/>
        <end position="211"/>
    </location>
</feature>